<dbReference type="CDD" id="cd00130">
    <property type="entry name" value="PAS"/>
    <property type="match status" value="1"/>
</dbReference>
<dbReference type="InterPro" id="IPR036513">
    <property type="entry name" value="STAS_dom_sf"/>
</dbReference>
<dbReference type="Pfam" id="PF08448">
    <property type="entry name" value="PAS_4"/>
    <property type="match status" value="1"/>
</dbReference>
<feature type="domain" description="STAS" evidence="5">
    <location>
        <begin position="165"/>
        <end position="276"/>
    </location>
</feature>
<evidence type="ECO:0000313" key="6">
    <source>
        <dbReference type="EMBL" id="EDM76630.1"/>
    </source>
</evidence>
<accession>A6GBV7</accession>
<dbReference type="InterPro" id="IPR000014">
    <property type="entry name" value="PAS"/>
</dbReference>
<sequence>MEVAMTGSEPVPILEQDVALLQGVLDSLDDPVFVKDRRHRWVAFNDGFCKLLGQPREALLGKSDPDFFPPEQVEEFWRLDDQLFESGETNRNEERLTDEQGEVHLIWTRKYPMRDASGQVVGLVGIISDITELRERIEALDTIEREAAEQRARVKAQRELIDAMEAPIITLWAGILLVPIVGELSERRAQVVLERLLAAVARESTRVVFLDISGLPELTASSAATLRSAVSTARLLGAQAEIVGMRPNIARVLVGQGIELGAVQTHASLRDGLHRALRRLGVVA</sequence>
<proteinExistence type="predicted"/>
<dbReference type="InterPro" id="IPR013656">
    <property type="entry name" value="PAS_4"/>
</dbReference>
<feature type="domain" description="PAS" evidence="3">
    <location>
        <begin position="17"/>
        <end position="87"/>
    </location>
</feature>
<reference evidence="6 7" key="1">
    <citation type="submission" date="2007-06" db="EMBL/GenBank/DDBJ databases">
        <authorList>
            <person name="Shimkets L."/>
            <person name="Ferriera S."/>
            <person name="Johnson J."/>
            <person name="Kravitz S."/>
            <person name="Beeson K."/>
            <person name="Sutton G."/>
            <person name="Rogers Y.-H."/>
            <person name="Friedman R."/>
            <person name="Frazier M."/>
            <person name="Venter J.C."/>
        </authorList>
    </citation>
    <scope>NUCLEOTIDE SEQUENCE [LARGE SCALE GENOMIC DNA]</scope>
    <source>
        <strain evidence="6 7">SIR-1</strain>
    </source>
</reference>
<keyword evidence="2" id="KW-0175">Coiled coil</keyword>
<dbReference type="SUPFAM" id="SSF52091">
    <property type="entry name" value="SpoIIaa-like"/>
    <property type="match status" value="1"/>
</dbReference>
<evidence type="ECO:0000256" key="2">
    <source>
        <dbReference type="SAM" id="Coils"/>
    </source>
</evidence>
<dbReference type="Proteomes" id="UP000005801">
    <property type="component" value="Unassembled WGS sequence"/>
</dbReference>
<dbReference type="PANTHER" id="PTHR33745">
    <property type="entry name" value="RSBT ANTAGONIST PROTEIN RSBS-RELATED"/>
    <property type="match status" value="1"/>
</dbReference>
<evidence type="ECO:0000256" key="1">
    <source>
        <dbReference type="ARBA" id="ARBA00022553"/>
    </source>
</evidence>
<organism evidence="6 7">
    <name type="scientific">Plesiocystis pacifica SIR-1</name>
    <dbReference type="NCBI Taxonomy" id="391625"/>
    <lineage>
        <taxon>Bacteria</taxon>
        <taxon>Pseudomonadati</taxon>
        <taxon>Myxococcota</taxon>
        <taxon>Polyangia</taxon>
        <taxon>Nannocystales</taxon>
        <taxon>Nannocystaceae</taxon>
        <taxon>Plesiocystis</taxon>
    </lineage>
</organism>
<dbReference type="Gene3D" id="3.30.450.20">
    <property type="entry name" value="PAS domain"/>
    <property type="match status" value="1"/>
</dbReference>
<dbReference type="InterPro" id="IPR000700">
    <property type="entry name" value="PAS-assoc_C"/>
</dbReference>
<dbReference type="PROSITE" id="PS50113">
    <property type="entry name" value="PAC"/>
    <property type="match status" value="1"/>
</dbReference>
<dbReference type="PANTHER" id="PTHR33745:SF3">
    <property type="entry name" value="RSBT CO-ANTAGONIST PROTEIN RSBRC"/>
    <property type="match status" value="1"/>
</dbReference>
<dbReference type="Gene3D" id="3.30.750.24">
    <property type="entry name" value="STAS domain"/>
    <property type="match status" value="1"/>
</dbReference>
<dbReference type="InterPro" id="IPR051932">
    <property type="entry name" value="Bact_StressResp_Reg"/>
</dbReference>
<feature type="coiled-coil region" evidence="2">
    <location>
        <begin position="130"/>
        <end position="160"/>
    </location>
</feature>
<evidence type="ECO:0000259" key="4">
    <source>
        <dbReference type="PROSITE" id="PS50113"/>
    </source>
</evidence>
<dbReference type="Pfam" id="PF01740">
    <property type="entry name" value="STAS"/>
    <property type="match status" value="1"/>
</dbReference>
<dbReference type="SMART" id="SM00091">
    <property type="entry name" value="PAS"/>
    <property type="match status" value="1"/>
</dbReference>
<protein>
    <submittedName>
        <fullName evidence="6">Putative diguanylate cyclase (GGDEF domain) with PAS/PAC and Chase2 sensors</fullName>
    </submittedName>
</protein>
<keyword evidence="7" id="KW-1185">Reference proteome</keyword>
<evidence type="ECO:0000259" key="5">
    <source>
        <dbReference type="PROSITE" id="PS50801"/>
    </source>
</evidence>
<dbReference type="eggNOG" id="COG2202">
    <property type="taxonomic scope" value="Bacteria"/>
</dbReference>
<evidence type="ECO:0000259" key="3">
    <source>
        <dbReference type="PROSITE" id="PS50112"/>
    </source>
</evidence>
<dbReference type="AlphaFoldDB" id="A6GBV7"/>
<comment type="caution">
    <text evidence="6">The sequence shown here is derived from an EMBL/GenBank/DDBJ whole genome shotgun (WGS) entry which is preliminary data.</text>
</comment>
<dbReference type="InterPro" id="IPR002645">
    <property type="entry name" value="STAS_dom"/>
</dbReference>
<dbReference type="PROSITE" id="PS50801">
    <property type="entry name" value="STAS"/>
    <property type="match status" value="1"/>
</dbReference>
<keyword evidence="1" id="KW-0597">Phosphoprotein</keyword>
<dbReference type="PROSITE" id="PS50112">
    <property type="entry name" value="PAS"/>
    <property type="match status" value="1"/>
</dbReference>
<feature type="domain" description="PAC" evidence="4">
    <location>
        <begin position="90"/>
        <end position="142"/>
    </location>
</feature>
<dbReference type="CDD" id="cd07041">
    <property type="entry name" value="STAS_RsbR_RsbS_like"/>
    <property type="match status" value="1"/>
</dbReference>
<name>A6GBV7_9BACT</name>
<dbReference type="NCBIfam" id="TIGR00229">
    <property type="entry name" value="sensory_box"/>
    <property type="match status" value="1"/>
</dbReference>
<dbReference type="SUPFAM" id="SSF55785">
    <property type="entry name" value="PYP-like sensor domain (PAS domain)"/>
    <property type="match status" value="1"/>
</dbReference>
<evidence type="ECO:0000313" key="7">
    <source>
        <dbReference type="Proteomes" id="UP000005801"/>
    </source>
</evidence>
<dbReference type="eggNOG" id="COG1366">
    <property type="taxonomic scope" value="Bacteria"/>
</dbReference>
<gene>
    <name evidence="6" type="ORF">PPSIR1_18212</name>
</gene>
<dbReference type="STRING" id="391625.PPSIR1_18212"/>
<dbReference type="InterPro" id="IPR035965">
    <property type="entry name" value="PAS-like_dom_sf"/>
</dbReference>
<dbReference type="EMBL" id="ABCS01000061">
    <property type="protein sequence ID" value="EDM76630.1"/>
    <property type="molecule type" value="Genomic_DNA"/>
</dbReference>